<gene>
    <name evidence="5" type="ORF">ACFPPC_00885</name>
</gene>
<proteinExistence type="inferred from homology"/>
<accession>A0ABW0H1X0</accession>
<organism evidence="5 6">
    <name type="scientific">Bosea vestrisii</name>
    <dbReference type="NCBI Taxonomy" id="151416"/>
    <lineage>
        <taxon>Bacteria</taxon>
        <taxon>Pseudomonadati</taxon>
        <taxon>Pseudomonadota</taxon>
        <taxon>Alphaproteobacteria</taxon>
        <taxon>Hyphomicrobiales</taxon>
        <taxon>Boseaceae</taxon>
        <taxon>Bosea</taxon>
    </lineage>
</organism>
<comment type="similarity">
    <text evidence="1">Belongs to the TTC38 family.</text>
</comment>
<evidence type="ECO:0000313" key="6">
    <source>
        <dbReference type="Proteomes" id="UP001596104"/>
    </source>
</evidence>
<name>A0ABW0H1X0_9HYPH</name>
<dbReference type="RefSeq" id="WP_377005942.1">
    <property type="nucleotide sequence ID" value="NZ_JBHSLV010000002.1"/>
</dbReference>
<reference evidence="6" key="1">
    <citation type="journal article" date="2019" name="Int. J. Syst. Evol. Microbiol.">
        <title>The Global Catalogue of Microorganisms (GCM) 10K type strain sequencing project: providing services to taxonomists for standard genome sequencing and annotation.</title>
        <authorList>
            <consortium name="The Broad Institute Genomics Platform"/>
            <consortium name="The Broad Institute Genome Sequencing Center for Infectious Disease"/>
            <person name="Wu L."/>
            <person name="Ma J."/>
        </authorList>
    </citation>
    <scope>NUCLEOTIDE SEQUENCE [LARGE SCALE GENOMIC DNA]</scope>
    <source>
        <strain evidence="6">CGMCC 1.16326</strain>
    </source>
</reference>
<keyword evidence="4" id="KW-0802">TPR repeat</keyword>
<dbReference type="PANTHER" id="PTHR16263:SF4">
    <property type="entry name" value="TETRATRICOPEPTIDE REPEAT PROTEIN 38"/>
    <property type="match status" value="1"/>
</dbReference>
<dbReference type="Proteomes" id="UP001596104">
    <property type="component" value="Unassembled WGS sequence"/>
</dbReference>
<keyword evidence="6" id="KW-1185">Reference proteome</keyword>
<evidence type="ECO:0000256" key="4">
    <source>
        <dbReference type="ARBA" id="ARBA00022803"/>
    </source>
</evidence>
<evidence type="ECO:0000256" key="1">
    <source>
        <dbReference type="ARBA" id="ARBA00005857"/>
    </source>
</evidence>
<dbReference type="EMBL" id="JBHSLV010000002">
    <property type="protein sequence ID" value="MFC5391193.1"/>
    <property type="molecule type" value="Genomic_DNA"/>
</dbReference>
<protein>
    <recommendedName>
        <fullName evidence="2">Tetratricopeptide repeat protein 38</fullName>
    </recommendedName>
</protein>
<comment type="caution">
    <text evidence="5">The sequence shown here is derived from an EMBL/GenBank/DDBJ whole genome shotgun (WGS) entry which is preliminary data.</text>
</comment>
<dbReference type="InterPro" id="IPR033891">
    <property type="entry name" value="TTC38"/>
</dbReference>
<evidence type="ECO:0000256" key="2">
    <source>
        <dbReference type="ARBA" id="ARBA00019992"/>
    </source>
</evidence>
<dbReference type="CDD" id="cd05804">
    <property type="entry name" value="StaR_like"/>
    <property type="match status" value="1"/>
</dbReference>
<dbReference type="InterPro" id="IPR011990">
    <property type="entry name" value="TPR-like_helical_dom_sf"/>
</dbReference>
<dbReference type="PANTHER" id="PTHR16263">
    <property type="entry name" value="TETRATRICOPEPTIDE REPEAT PROTEIN 38"/>
    <property type="match status" value="1"/>
</dbReference>
<evidence type="ECO:0000313" key="5">
    <source>
        <dbReference type="EMBL" id="MFC5391193.1"/>
    </source>
</evidence>
<dbReference type="Gene3D" id="1.25.40.10">
    <property type="entry name" value="Tetratricopeptide repeat domain"/>
    <property type="match status" value="1"/>
</dbReference>
<evidence type="ECO:0000256" key="3">
    <source>
        <dbReference type="ARBA" id="ARBA00022737"/>
    </source>
</evidence>
<keyword evidence="3" id="KW-0677">Repeat</keyword>
<sequence>MSYATHHDLSGDRITVANDAARLAWNDTLEALLAHAAATPEHLARTLAADPDFALAHAAKGLMLLSLARSELLGPARDCLAKARAATCLRPVTRREAMVVEALALWLDAAPRRAAERLEGVLFAHPYDVLALKLSHGIRFMLGDQLEMLSTLRRVAPGFGESHPLAGYVHGCHAFALEERGFYVEAERAGRRAVALSPRDAWGRHAVAHVLEMTGRADEGVAWLGDGRSWAHANNLRFHIFWHLALFRLERGETAEVVRLYDEEIRAESTDDYRDIANGASLLARLEFAGVDVGSRWDELAIRAEGRVHDGCLVFADLHYALSLLGAGHANGAEAIARGLIADAKAHPSAERRDAARNGALAAFGLIAFHEGDYGAAGRLLGAARDGLLAVGGSHAQRDLFEQVYAESLIRSGEHDRAAIVLLERLARRKGHNRFASRRLEKLGRLGKTASGLVAALAVASTPLAIAH</sequence>
<dbReference type="SUPFAM" id="SSF48452">
    <property type="entry name" value="TPR-like"/>
    <property type="match status" value="1"/>
</dbReference>